<dbReference type="PROSITE" id="PS50157">
    <property type="entry name" value="ZINC_FINGER_C2H2_2"/>
    <property type="match status" value="3"/>
</dbReference>
<evidence type="ECO:0000259" key="9">
    <source>
        <dbReference type="PROSITE" id="PS50157"/>
    </source>
</evidence>
<keyword evidence="3" id="KW-0677">Repeat</keyword>
<accession>A0AA85BXY9</accession>
<evidence type="ECO:0000256" key="7">
    <source>
        <dbReference type="PROSITE-ProRule" id="PRU00042"/>
    </source>
</evidence>
<feature type="domain" description="C2H2-type" evidence="9">
    <location>
        <begin position="1275"/>
        <end position="1302"/>
    </location>
</feature>
<evidence type="ECO:0000256" key="2">
    <source>
        <dbReference type="ARBA" id="ARBA00022723"/>
    </source>
</evidence>
<dbReference type="SUPFAM" id="SSF57667">
    <property type="entry name" value="beta-beta-alpha zinc fingers"/>
    <property type="match status" value="2"/>
</dbReference>
<dbReference type="GO" id="GO:0010468">
    <property type="term" value="P:regulation of gene expression"/>
    <property type="evidence" value="ECO:0007669"/>
    <property type="project" value="TreeGrafter"/>
</dbReference>
<dbReference type="GO" id="GO:0008270">
    <property type="term" value="F:zinc ion binding"/>
    <property type="evidence" value="ECO:0007669"/>
    <property type="project" value="UniProtKB-KW"/>
</dbReference>
<dbReference type="WBParaSite" id="SMTH1_86020.2">
    <property type="protein sequence ID" value="SMTH1_86020.2"/>
    <property type="gene ID" value="SMTH1_86020"/>
</dbReference>
<keyword evidence="2" id="KW-0479">Metal-binding</keyword>
<evidence type="ECO:0000256" key="5">
    <source>
        <dbReference type="ARBA" id="ARBA00022833"/>
    </source>
</evidence>
<dbReference type="InterPro" id="IPR013087">
    <property type="entry name" value="Znf_C2H2_type"/>
</dbReference>
<keyword evidence="5" id="KW-0862">Zinc</keyword>
<dbReference type="PROSITE" id="PS00028">
    <property type="entry name" value="ZINC_FINGER_C2H2_1"/>
    <property type="match status" value="3"/>
</dbReference>
<keyword evidence="6" id="KW-0539">Nucleus</keyword>
<feature type="region of interest" description="Disordered" evidence="8">
    <location>
        <begin position="1165"/>
        <end position="1185"/>
    </location>
</feature>
<evidence type="ECO:0000256" key="6">
    <source>
        <dbReference type="ARBA" id="ARBA00023242"/>
    </source>
</evidence>
<reference evidence="11" key="1">
    <citation type="submission" date="2023-11" db="UniProtKB">
        <authorList>
            <consortium name="WormBaseParasite"/>
        </authorList>
    </citation>
    <scope>IDENTIFICATION</scope>
</reference>
<dbReference type="GO" id="GO:0005634">
    <property type="term" value="C:nucleus"/>
    <property type="evidence" value="ECO:0007669"/>
    <property type="project" value="UniProtKB-SubCell"/>
</dbReference>
<evidence type="ECO:0000256" key="1">
    <source>
        <dbReference type="ARBA" id="ARBA00004123"/>
    </source>
</evidence>
<evidence type="ECO:0000256" key="4">
    <source>
        <dbReference type="ARBA" id="ARBA00022771"/>
    </source>
</evidence>
<feature type="region of interest" description="Disordered" evidence="8">
    <location>
        <begin position="282"/>
        <end position="303"/>
    </location>
</feature>
<feature type="domain" description="C2H2-type" evidence="9">
    <location>
        <begin position="1303"/>
        <end position="1330"/>
    </location>
</feature>
<dbReference type="Gene3D" id="3.30.160.60">
    <property type="entry name" value="Classic Zinc Finger"/>
    <property type="match status" value="3"/>
</dbReference>
<comment type="subcellular location">
    <subcellularLocation>
        <location evidence="1">Nucleus</location>
    </subcellularLocation>
</comment>
<evidence type="ECO:0000256" key="3">
    <source>
        <dbReference type="ARBA" id="ARBA00022737"/>
    </source>
</evidence>
<organism evidence="10 11">
    <name type="scientific">Schistosoma mattheei</name>
    <dbReference type="NCBI Taxonomy" id="31246"/>
    <lineage>
        <taxon>Eukaryota</taxon>
        <taxon>Metazoa</taxon>
        <taxon>Spiralia</taxon>
        <taxon>Lophotrochozoa</taxon>
        <taxon>Platyhelminthes</taxon>
        <taxon>Trematoda</taxon>
        <taxon>Digenea</taxon>
        <taxon>Strigeidida</taxon>
        <taxon>Schistosomatoidea</taxon>
        <taxon>Schistosomatidae</taxon>
        <taxon>Schistosoma</taxon>
    </lineage>
</organism>
<evidence type="ECO:0000256" key="8">
    <source>
        <dbReference type="SAM" id="MobiDB-lite"/>
    </source>
</evidence>
<evidence type="ECO:0000313" key="11">
    <source>
        <dbReference type="WBParaSite" id="SMTH1_86020.2"/>
    </source>
</evidence>
<feature type="region of interest" description="Disordered" evidence="8">
    <location>
        <begin position="978"/>
        <end position="997"/>
    </location>
</feature>
<dbReference type="Pfam" id="PF00096">
    <property type="entry name" value="zf-C2H2"/>
    <property type="match status" value="3"/>
</dbReference>
<dbReference type="FunFam" id="3.30.160.60:FF:000446">
    <property type="entry name" value="Zinc finger protein"/>
    <property type="match status" value="1"/>
</dbReference>
<dbReference type="FunFam" id="3.30.160.60:FF:002343">
    <property type="entry name" value="Zinc finger protein 33A"/>
    <property type="match status" value="1"/>
</dbReference>
<proteinExistence type="predicted"/>
<dbReference type="SMART" id="SM00355">
    <property type="entry name" value="ZnF_C2H2"/>
    <property type="match status" value="3"/>
</dbReference>
<name>A0AA85BXY9_9TREM</name>
<dbReference type="PANTHER" id="PTHR16515:SF66">
    <property type="entry name" value="C2H2-TYPE DOMAIN-CONTAINING PROTEIN"/>
    <property type="match status" value="1"/>
</dbReference>
<dbReference type="InterPro" id="IPR036236">
    <property type="entry name" value="Znf_C2H2_sf"/>
</dbReference>
<sequence length="1355" mass="145961">MFWVSDIPWFYFVQMSSQTRLVTNHGSLKLQPFIVSETINLTQDCGLIKTGDESDFYLSPLPTPLSDEAPTNNNAIPGMQEVFEKLASRPHPSPILAATLTKFGSHIDVCQDPVANKCLLNSSTLRSHNGSDFSKRSQVYLKSQVEISSSFIDLKDFPSSPLSGAFADFQSLRYVPLSLDCSSSASISLSTANSVLDQCVDESDCLPVYSNCPPNLEEEESDLVPSELVQFVSESTRQIPSDLVDVVSAGDSDIEDIDHEARLASLCIPILRSPSLGHSHLLDNAQPPTLSPESSGCPHSPFDHIDISSDPSYEKSYFSQTPDCLADNTNKHHILSPDLLSLQQGTSDELMSCNNNNLSNNIDPLISTSHVNTSNFISSDNPYTCNSDHQDLIANCSSCVMHYSTSELSEHELLPTKVCDEYKASLSTSSAETSLMSNNLCVNQVGTFTQQSIQNHFIVKDVLNHSSASVNNLSDFQCIITNTRSVPSVSSSTCLDKRHNGTLKVPSVVNVMCTPNDERKRPMFSSKPDLCERVDSTVGGNYHQDKSFPEQIINVDPQSTICELPFIPNLRFTTLIGSSSQNASLATISQSPSSLTSFDQVHSSNIIRESTCESNKGGKQLIVSSQIRSSFTTPNDHPFTSSRFTTSCFTENGYVDGFTSVSSKEGGSVTHTPLIIPTPSFQIAPHPVSTQSTFVVSHPVTPGVISPAELQSSAPIVLSLKGRACVEAPQPQVASLSTSSGCVLLPLQIINSLPTVSPGMSILLNVKNNNVVRQNSTPCLPNFTSVNNTVASENNGSVFLLPTPGIVTNLNGNVSNIPVVQLPTQQRVNLIPSTLSTSMLSNSNLSTFQSSATLPNSFNTIPGDIKYSTAAQLPLGTQLFILRPTSKPNIINPTYFNTSLPVSTINRAFNSLPISSTTSAGLTVVFANPNHKNFSDSGNLVFLPTVSSRSNIFSLCATDPLTSIFSTASSAFITTTTTSLSSSSSPSSLSSTSSSSSSWTHISTFTSHDINTLASNSTTLNSSSVTTENTSNMNFRTVDTLNDTSLSFPLTLLPNTPQHTVVLSSQSLASLSSSNDNNSNNVFISSQNFNTHAFISPSATTLSASSSSMSSSSCISFDNNSLPSPSISCSNGSLDSSKSNHSVTSSSVIGSCILPPVSSLSSVIANDSNKDSTNSKADTLSTSNNQQNDVKTSVIKLPSADKLLSSRNFSQLSNLAAQQSSKYQDVKCRRLSYSCPSTPSIPSTTVTVSTTSSASLQTVVTSSTNMVTCCSRRRHQCPYCPKSCERKDNLQAHIRTHTGERPYPCRYCPKAFPQKDHLRAHIRTHTGEKPYRCPQCLKAFAQLGNLHRHVKTHRR</sequence>
<evidence type="ECO:0000313" key="10">
    <source>
        <dbReference type="Proteomes" id="UP000050791"/>
    </source>
</evidence>
<dbReference type="Proteomes" id="UP000050791">
    <property type="component" value="Unassembled WGS sequence"/>
</dbReference>
<keyword evidence="4 7" id="KW-0863">Zinc-finger</keyword>
<dbReference type="PANTHER" id="PTHR16515">
    <property type="entry name" value="PR DOMAIN ZINC FINGER PROTEIN"/>
    <property type="match status" value="1"/>
</dbReference>
<dbReference type="InterPro" id="IPR050331">
    <property type="entry name" value="Zinc_finger"/>
</dbReference>
<protein>
    <submittedName>
        <fullName evidence="11">C2H2-type domain-containing protein</fullName>
    </submittedName>
</protein>
<feature type="domain" description="C2H2-type" evidence="9">
    <location>
        <begin position="1331"/>
        <end position="1355"/>
    </location>
</feature>